<feature type="domain" description="PucR C-terminal helix-turn-helix" evidence="3">
    <location>
        <begin position="455"/>
        <end position="512"/>
    </location>
</feature>
<dbReference type="RefSeq" id="WP_344367370.1">
    <property type="nucleotide sequence ID" value="NZ_BAAAQB010000038.1"/>
</dbReference>
<name>A0ABN2ZGX8_9MICC</name>
<organism evidence="4 5">
    <name type="scientific">Arthrobacter humicola</name>
    <dbReference type="NCBI Taxonomy" id="409291"/>
    <lineage>
        <taxon>Bacteria</taxon>
        <taxon>Bacillati</taxon>
        <taxon>Actinomycetota</taxon>
        <taxon>Actinomycetes</taxon>
        <taxon>Micrococcales</taxon>
        <taxon>Micrococcaceae</taxon>
        <taxon>Arthrobacter</taxon>
    </lineage>
</organism>
<comment type="caution">
    <text evidence="4">The sequence shown here is derived from an EMBL/GenBank/DDBJ whole genome shotgun (WGS) entry which is preliminary data.</text>
</comment>
<evidence type="ECO:0000256" key="1">
    <source>
        <dbReference type="SAM" id="MobiDB-lite"/>
    </source>
</evidence>
<dbReference type="PANTHER" id="PTHR33744:SF1">
    <property type="entry name" value="DNA-BINDING TRANSCRIPTIONAL ACTIVATOR ADER"/>
    <property type="match status" value="1"/>
</dbReference>
<evidence type="ECO:0000313" key="5">
    <source>
        <dbReference type="Proteomes" id="UP001500102"/>
    </source>
</evidence>
<feature type="region of interest" description="Disordered" evidence="1">
    <location>
        <begin position="367"/>
        <end position="390"/>
    </location>
</feature>
<keyword evidence="5" id="KW-1185">Reference proteome</keyword>
<dbReference type="Gene3D" id="1.10.10.2840">
    <property type="entry name" value="PucR C-terminal helix-turn-helix domain"/>
    <property type="match status" value="1"/>
</dbReference>
<proteinExistence type="predicted"/>
<accession>A0ABN2ZGX8</accession>
<dbReference type="PANTHER" id="PTHR33744">
    <property type="entry name" value="CARBOHYDRATE DIACID REGULATOR"/>
    <property type="match status" value="1"/>
</dbReference>
<dbReference type="InterPro" id="IPR042070">
    <property type="entry name" value="PucR_C-HTH_sf"/>
</dbReference>
<sequence>MISLAQLHSQLGSDLRPAAGGAVAVRQISGVHISELDDPTPYLEGGELLLTTGIPVSGGEAKVQAYVRRLVERNIAALGLGLGAGVDEVPPALSAACASAGLELLVVPDGTPFMNVSRAYWDLVGREGQADLTASLGTQTALARAATQADALPSVVKALAQALGGWVAYLPADSGAETLWPADNHTIVEQLRRETSRLDMAVTHSASTFQIHGTDVVEYPVLVGRRTVGFLAIGAGRKLTRADRQIIMTVCVLLSLKAAQQLESDATAAALGSAVTKLFLTGHVDAGRALAPDLGIVAPTGAVRLLVVRGEIDPATVSGELESRLRAGTGWAGWTEAGGALRSCRLRHVAGGLSYYVLDAEYPDAGTPGIPGSDGGSAGSTAQPEQYDGGAGNAAVTAVLSRPMPLERVHEEAGQLAATVRALAAGQIVDAPEGALDPRAQGWVAALRGYQRADLVGTVRAYLRHRGQWEGAARELGIHRNSLRHRMGIAAELLQADPDDPDVAANLWLALRWA</sequence>
<dbReference type="Pfam" id="PF13556">
    <property type="entry name" value="HTH_30"/>
    <property type="match status" value="1"/>
</dbReference>
<dbReference type="InterPro" id="IPR025736">
    <property type="entry name" value="PucR_C-HTH_dom"/>
</dbReference>
<dbReference type="EMBL" id="BAAAQB010000038">
    <property type="protein sequence ID" value="GAA2142076.1"/>
    <property type="molecule type" value="Genomic_DNA"/>
</dbReference>
<reference evidence="4 5" key="1">
    <citation type="journal article" date="2019" name="Int. J. Syst. Evol. Microbiol.">
        <title>The Global Catalogue of Microorganisms (GCM) 10K type strain sequencing project: providing services to taxonomists for standard genome sequencing and annotation.</title>
        <authorList>
            <consortium name="The Broad Institute Genomics Platform"/>
            <consortium name="The Broad Institute Genome Sequencing Center for Infectious Disease"/>
            <person name="Wu L."/>
            <person name="Ma J."/>
        </authorList>
    </citation>
    <scope>NUCLEOTIDE SEQUENCE [LARGE SCALE GENOMIC DNA]</scope>
    <source>
        <strain evidence="4 5">JCM 15921</strain>
    </source>
</reference>
<dbReference type="Proteomes" id="UP001500102">
    <property type="component" value="Unassembled WGS sequence"/>
</dbReference>
<protein>
    <submittedName>
        <fullName evidence="4">PucR family transcriptional regulator</fullName>
    </submittedName>
</protein>
<evidence type="ECO:0000313" key="4">
    <source>
        <dbReference type="EMBL" id="GAA2142076.1"/>
    </source>
</evidence>
<dbReference type="InterPro" id="IPR012914">
    <property type="entry name" value="PucR_dom"/>
</dbReference>
<dbReference type="InterPro" id="IPR051448">
    <property type="entry name" value="CdaR-like_regulators"/>
</dbReference>
<feature type="domain" description="Purine catabolism PurC-like" evidence="2">
    <location>
        <begin position="13"/>
        <end position="121"/>
    </location>
</feature>
<dbReference type="Pfam" id="PF07905">
    <property type="entry name" value="PucR"/>
    <property type="match status" value="1"/>
</dbReference>
<evidence type="ECO:0000259" key="2">
    <source>
        <dbReference type="Pfam" id="PF07905"/>
    </source>
</evidence>
<evidence type="ECO:0000259" key="3">
    <source>
        <dbReference type="Pfam" id="PF13556"/>
    </source>
</evidence>
<gene>
    <name evidence="4" type="ORF">GCM10009825_31260</name>
</gene>